<dbReference type="Pfam" id="PF00455">
    <property type="entry name" value="DeoRC"/>
    <property type="match status" value="1"/>
</dbReference>
<dbReference type="InterPro" id="IPR036390">
    <property type="entry name" value="WH_DNA-bd_sf"/>
</dbReference>
<keyword evidence="2" id="KW-0678">Repressor</keyword>
<dbReference type="GO" id="GO:0003700">
    <property type="term" value="F:DNA-binding transcription factor activity"/>
    <property type="evidence" value="ECO:0007669"/>
    <property type="project" value="InterPro"/>
</dbReference>
<dbReference type="PROSITE" id="PS51000">
    <property type="entry name" value="HTH_DEOR_2"/>
    <property type="match status" value="1"/>
</dbReference>
<evidence type="ECO:0000259" key="6">
    <source>
        <dbReference type="PROSITE" id="PS51000"/>
    </source>
</evidence>
<accession>A0A940P1L4</accession>
<proteinExistence type="predicted"/>
<comment type="caution">
    <text evidence="7">The sequence shown here is derived from an EMBL/GenBank/DDBJ whole genome shotgun (WGS) entry which is preliminary data.</text>
</comment>
<dbReference type="InterPro" id="IPR050313">
    <property type="entry name" value="Carb_Metab_HTH_regulators"/>
</dbReference>
<name>A0A940P1L4_9ENTE</name>
<feature type="domain" description="HTH deoR-type" evidence="6">
    <location>
        <begin position="3"/>
        <end position="58"/>
    </location>
</feature>
<sequence>MTLSIRQNTILDLLTKKKSLSNAELCKQLFCSLSTLRRELLDLETNGLIKRHHGGATIISKSNTEFSHFYRETENNEAKAYIASLAADFIGNGMSIFLDSSSTSFYICEHLRQFHNIIVVTNGLRNAISLSAMDNVKVYLPGGELKTNSTSIVGELTGNFIANFKADLCFLSCRGIDPEGTYEASLNQALFKQHLMANAKQSILLCDETKFDSPHFFNLSSYQQIDALITNTEPSIDYLESAHNLDFELLY</sequence>
<dbReference type="Gene3D" id="1.10.10.10">
    <property type="entry name" value="Winged helix-like DNA-binding domain superfamily/Winged helix DNA-binding domain"/>
    <property type="match status" value="1"/>
</dbReference>
<reference evidence="7" key="1">
    <citation type="submission" date="2020-12" db="EMBL/GenBank/DDBJ databases">
        <title>Vagococcus allomyrinae sp. nov. and Enterococcus lavae sp. nov., isolated from the larvae of Allomyrina dichotoma.</title>
        <authorList>
            <person name="Lee S.D."/>
        </authorList>
    </citation>
    <scope>NUCLEOTIDE SEQUENCE</scope>
    <source>
        <strain evidence="7">BWB3-3</strain>
    </source>
</reference>
<evidence type="ECO:0000256" key="4">
    <source>
        <dbReference type="ARBA" id="ARBA00023163"/>
    </source>
</evidence>
<dbReference type="SUPFAM" id="SSF46785">
    <property type="entry name" value="Winged helix' DNA-binding domain"/>
    <property type="match status" value="1"/>
</dbReference>
<dbReference type="Pfam" id="PF08220">
    <property type="entry name" value="HTH_DeoR"/>
    <property type="match status" value="1"/>
</dbReference>
<evidence type="ECO:0000256" key="1">
    <source>
        <dbReference type="ARBA" id="ARBA00021390"/>
    </source>
</evidence>
<keyword evidence="3" id="KW-0805">Transcription regulation</keyword>
<dbReference type="AlphaFoldDB" id="A0A940P1L4"/>
<protein>
    <recommendedName>
        <fullName evidence="1">Lactose phosphotransferase system repressor</fullName>
    </recommendedName>
</protein>
<dbReference type="Proteomes" id="UP000674938">
    <property type="component" value="Unassembled WGS sequence"/>
</dbReference>
<dbReference type="SMART" id="SM00420">
    <property type="entry name" value="HTH_DEOR"/>
    <property type="match status" value="1"/>
</dbReference>
<keyword evidence="4" id="KW-0804">Transcription</keyword>
<dbReference type="RefSeq" id="WP_209524288.1">
    <property type="nucleotide sequence ID" value="NZ_JAEEGA010000001.1"/>
</dbReference>
<evidence type="ECO:0000256" key="5">
    <source>
        <dbReference type="ARBA" id="ARBA00024937"/>
    </source>
</evidence>
<dbReference type="InterPro" id="IPR001034">
    <property type="entry name" value="DeoR_HTH"/>
</dbReference>
<evidence type="ECO:0000256" key="2">
    <source>
        <dbReference type="ARBA" id="ARBA00022491"/>
    </source>
</evidence>
<evidence type="ECO:0000256" key="3">
    <source>
        <dbReference type="ARBA" id="ARBA00023015"/>
    </source>
</evidence>
<dbReference type="PANTHER" id="PTHR30363">
    <property type="entry name" value="HTH-TYPE TRANSCRIPTIONAL REGULATOR SRLR-RELATED"/>
    <property type="match status" value="1"/>
</dbReference>
<dbReference type="SUPFAM" id="SSF100950">
    <property type="entry name" value="NagB/RpiA/CoA transferase-like"/>
    <property type="match status" value="1"/>
</dbReference>
<dbReference type="PRINTS" id="PR00037">
    <property type="entry name" value="HTHLACR"/>
</dbReference>
<dbReference type="SMART" id="SM01134">
    <property type="entry name" value="DeoRC"/>
    <property type="match status" value="1"/>
</dbReference>
<dbReference type="PANTHER" id="PTHR30363:SF4">
    <property type="entry name" value="GLYCEROL-3-PHOSPHATE REGULON REPRESSOR"/>
    <property type="match status" value="1"/>
</dbReference>
<dbReference type="InterPro" id="IPR036388">
    <property type="entry name" value="WH-like_DNA-bd_sf"/>
</dbReference>
<evidence type="ECO:0000313" key="8">
    <source>
        <dbReference type="Proteomes" id="UP000674938"/>
    </source>
</evidence>
<organism evidence="7 8">
    <name type="scientific">Vagococcus allomyrinae</name>
    <dbReference type="NCBI Taxonomy" id="2794353"/>
    <lineage>
        <taxon>Bacteria</taxon>
        <taxon>Bacillati</taxon>
        <taxon>Bacillota</taxon>
        <taxon>Bacilli</taxon>
        <taxon>Lactobacillales</taxon>
        <taxon>Enterococcaceae</taxon>
        <taxon>Vagococcus</taxon>
    </lineage>
</organism>
<keyword evidence="8" id="KW-1185">Reference proteome</keyword>
<dbReference type="EMBL" id="JAEEGA010000001">
    <property type="protein sequence ID" value="MBP1039380.1"/>
    <property type="molecule type" value="Genomic_DNA"/>
</dbReference>
<gene>
    <name evidence="7" type="ORF">I6N95_00030</name>
</gene>
<dbReference type="InterPro" id="IPR037171">
    <property type="entry name" value="NagB/RpiA_transferase-like"/>
</dbReference>
<comment type="function">
    <text evidence="5">Repressor of the lactose catabolism operon. Galactose-6-phosphate is the inducer.</text>
</comment>
<evidence type="ECO:0000313" key="7">
    <source>
        <dbReference type="EMBL" id="MBP1039380.1"/>
    </source>
</evidence>
<dbReference type="Gene3D" id="3.40.50.1360">
    <property type="match status" value="1"/>
</dbReference>
<dbReference type="InterPro" id="IPR014036">
    <property type="entry name" value="DeoR-like_C"/>
</dbReference>